<dbReference type="InterPro" id="IPR043441">
    <property type="entry name" value="Tjap1/BEGAIN"/>
</dbReference>
<evidence type="ECO:0000256" key="3">
    <source>
        <dbReference type="ARBA" id="ARBA00023136"/>
    </source>
</evidence>
<keyword evidence="4" id="KW-0175">Coiled coil</keyword>
<reference evidence="6 7" key="1">
    <citation type="submission" date="2021-06" db="EMBL/GenBank/DDBJ databases">
        <authorList>
            <person name="Palmer J.M."/>
        </authorList>
    </citation>
    <scope>NUCLEOTIDE SEQUENCE [LARGE SCALE GENOMIC DNA]</scope>
    <source>
        <strain evidence="6 7">CL_MEX2019</strain>
        <tissue evidence="6">Muscle</tissue>
    </source>
</reference>
<comment type="subcellular location">
    <subcellularLocation>
        <location evidence="1">Membrane</location>
        <topology evidence="1">Peripheral membrane protein</topology>
    </subcellularLocation>
</comment>
<dbReference type="PANTHER" id="PTHR28664">
    <property type="entry name" value="TIGHT JUNCTION-ASSOCIATED PROTEIN 1"/>
    <property type="match status" value="1"/>
</dbReference>
<comment type="caution">
    <text evidence="6">The sequence shown here is derived from an EMBL/GenBank/DDBJ whole genome shotgun (WGS) entry which is preliminary data.</text>
</comment>
<dbReference type="Proteomes" id="UP001352852">
    <property type="component" value="Unassembled WGS sequence"/>
</dbReference>
<name>A0ABU7D5U4_9TELE</name>
<evidence type="ECO:0000313" key="7">
    <source>
        <dbReference type="Proteomes" id="UP001352852"/>
    </source>
</evidence>
<evidence type="ECO:0000256" key="1">
    <source>
        <dbReference type="ARBA" id="ARBA00004170"/>
    </source>
</evidence>
<feature type="compositionally biased region" description="Basic and acidic residues" evidence="5">
    <location>
        <begin position="390"/>
        <end position="405"/>
    </location>
</feature>
<feature type="region of interest" description="Disordered" evidence="5">
    <location>
        <begin position="140"/>
        <end position="180"/>
    </location>
</feature>
<keyword evidence="2" id="KW-0597">Phosphoprotein</keyword>
<dbReference type="EMBL" id="JAHUTJ010016569">
    <property type="protein sequence ID" value="MED6269855.1"/>
    <property type="molecule type" value="Genomic_DNA"/>
</dbReference>
<keyword evidence="7" id="KW-1185">Reference proteome</keyword>
<evidence type="ECO:0000256" key="2">
    <source>
        <dbReference type="ARBA" id="ARBA00022553"/>
    </source>
</evidence>
<dbReference type="PANTHER" id="PTHR28664:SF3">
    <property type="entry name" value="TIGHT JUNCTION-ASSOCIATED PROTEIN 1"/>
    <property type="match status" value="1"/>
</dbReference>
<evidence type="ECO:0000256" key="4">
    <source>
        <dbReference type="SAM" id="Coils"/>
    </source>
</evidence>
<feature type="coiled-coil region" evidence="4">
    <location>
        <begin position="224"/>
        <end position="297"/>
    </location>
</feature>
<keyword evidence="3" id="KW-0472">Membrane</keyword>
<evidence type="ECO:0000256" key="5">
    <source>
        <dbReference type="SAM" id="MobiDB-lite"/>
    </source>
</evidence>
<feature type="region of interest" description="Disordered" evidence="5">
    <location>
        <begin position="384"/>
        <end position="405"/>
    </location>
</feature>
<feature type="region of interest" description="Disordered" evidence="5">
    <location>
        <begin position="346"/>
        <end position="365"/>
    </location>
</feature>
<sequence length="586" mass="65861">METRTLKVKIKDMITVNIIIMEISTAQGNIMETITVQAIIIETITILAIIMKATKVQAVIMKTVTTQAILMKTNTVHAITIKATAVQTINRWTTTVQTMIMNPTTAQLIIIKTVTTVTVQVFTMKTTMVQLIIMKSTTEHSAISPPSRRKPDSLVSIDSPTNTNYPSGLDEERTSFSSPSHLKEKTHVFGRIMILQNENEGLHQSLLQTAVRMECLGEEFISSQKILETELQKTRMELSNLMDRFNRLSNDCSSTQQTNSLLEQKLHSVLQNMEAERERLNLRISELTEQLSEAQYASTMEEIRDATAELHKINLHTHSGDAFPQMIPPIAPPPAQFMDNLNYGKEATSAPEQPLGSVPEEEESDWSEVGEETPHLLLTASNRGQAWRQQEADMDKDSESGSDDLVRRHSPCPLQIPHLQFTIHNEFMPSSRASTLPSCFKNLSYSMPSKDSYRITTSPNVKSAILIRSASLEEIPLTRHHEELRGTEAIMNFHHSADVAFEDLDNQIIHHWRTSNDRDTVIRTMMKSRGPEADGSLASLQSAEQLLNHFICDTPSDEGREPSRVEMHGWTGGIPEEVLKGEQTQL</sequence>
<accession>A0ABU7D5U4</accession>
<proteinExistence type="predicted"/>
<feature type="compositionally biased region" description="Polar residues" evidence="5">
    <location>
        <begin position="156"/>
        <end position="166"/>
    </location>
</feature>
<gene>
    <name evidence="6" type="ORF">CHARACLAT_003904</name>
</gene>
<evidence type="ECO:0000313" key="6">
    <source>
        <dbReference type="EMBL" id="MED6269855.1"/>
    </source>
</evidence>
<organism evidence="6 7">
    <name type="scientific">Characodon lateralis</name>
    <dbReference type="NCBI Taxonomy" id="208331"/>
    <lineage>
        <taxon>Eukaryota</taxon>
        <taxon>Metazoa</taxon>
        <taxon>Chordata</taxon>
        <taxon>Craniata</taxon>
        <taxon>Vertebrata</taxon>
        <taxon>Euteleostomi</taxon>
        <taxon>Actinopterygii</taxon>
        <taxon>Neopterygii</taxon>
        <taxon>Teleostei</taxon>
        <taxon>Neoteleostei</taxon>
        <taxon>Acanthomorphata</taxon>
        <taxon>Ovalentaria</taxon>
        <taxon>Atherinomorphae</taxon>
        <taxon>Cyprinodontiformes</taxon>
        <taxon>Goodeidae</taxon>
        <taxon>Characodon</taxon>
    </lineage>
</organism>
<protein>
    <submittedName>
        <fullName evidence="6">Uncharacterized protein</fullName>
    </submittedName>
</protein>